<dbReference type="EMBL" id="JABZEC010000003">
    <property type="protein sequence ID" value="NVY96240.1"/>
    <property type="molecule type" value="Genomic_DNA"/>
</dbReference>
<gene>
    <name evidence="4" type="ORF">HU830_03485</name>
</gene>
<name>A0A850R1K6_9LACO</name>
<protein>
    <submittedName>
        <fullName evidence="4">DUF916 domain-containing protein</fullName>
    </submittedName>
</protein>
<evidence type="ECO:0000259" key="2">
    <source>
        <dbReference type="Pfam" id="PF06030"/>
    </source>
</evidence>
<feature type="domain" description="WxL Interacting Protein host binding" evidence="3">
    <location>
        <begin position="169"/>
        <end position="292"/>
    </location>
</feature>
<feature type="domain" description="WxL Interacting Protein peptidoglycan binding" evidence="2">
    <location>
        <begin position="37"/>
        <end position="155"/>
    </location>
</feature>
<organism evidence="4 5">
    <name type="scientific">Bombilactobacillus apium</name>
    <dbReference type="NCBI Taxonomy" id="2675299"/>
    <lineage>
        <taxon>Bacteria</taxon>
        <taxon>Bacillati</taxon>
        <taxon>Bacillota</taxon>
        <taxon>Bacilli</taxon>
        <taxon>Lactobacillales</taxon>
        <taxon>Lactobacillaceae</taxon>
        <taxon>Bombilactobacillus</taxon>
    </lineage>
</organism>
<evidence type="ECO:0000259" key="3">
    <source>
        <dbReference type="Pfam" id="PF11797"/>
    </source>
</evidence>
<evidence type="ECO:0000313" key="5">
    <source>
        <dbReference type="Proteomes" id="UP000563523"/>
    </source>
</evidence>
<accession>A0A850R1K6</accession>
<comment type="caution">
    <text evidence="4">The sequence shown here is derived from an EMBL/GenBank/DDBJ whole genome shotgun (WGS) entry which is preliminary data.</text>
</comment>
<keyword evidence="5" id="KW-1185">Reference proteome</keyword>
<dbReference type="InterPro" id="IPR021759">
    <property type="entry name" value="WxLIP_HBD"/>
</dbReference>
<dbReference type="RefSeq" id="WP_176942410.1">
    <property type="nucleotide sequence ID" value="NZ_JABZEC010000003.1"/>
</dbReference>
<keyword evidence="1" id="KW-1133">Transmembrane helix</keyword>
<dbReference type="InterPro" id="IPR010317">
    <property type="entry name" value="WxLIP_PGBD"/>
</dbReference>
<evidence type="ECO:0000313" key="4">
    <source>
        <dbReference type="EMBL" id="NVY96240.1"/>
    </source>
</evidence>
<keyword evidence="1" id="KW-0472">Membrane</keyword>
<sequence>MRKIYFFICLTLLLVISGLQVESKMKISFAAVSANTYTVKAILPVNQVDSQASFYNLRVRSGKRQTLKLRVTNLADQILIVKTQINDAYTSNNGVVNYDRTQVTPVRKDQPVLSRLIVGTRTQKLHLKARSSKLVKFTYQAPKKHFTGIILGGITTVAKVVDRSVATPQINPRIRYVTGIVLHPQLESNQIRPQVSMRRNFPKISKKGLQLKLQNQKLINLSPIQLRVALYRGQRKIRQQKFNNCQLAPNSNWVINLPWTNLTPGNYQVRVNLKSPSYRRSFRRNLIIGAQQDSEGSLIKLLTIKVSLIILVIVVVLNSYRFLKKKSTN</sequence>
<proteinExistence type="predicted"/>
<evidence type="ECO:0000256" key="1">
    <source>
        <dbReference type="SAM" id="Phobius"/>
    </source>
</evidence>
<keyword evidence="1" id="KW-0812">Transmembrane</keyword>
<reference evidence="4 5" key="1">
    <citation type="submission" date="2020-06" db="EMBL/GenBank/DDBJ databases">
        <authorList>
            <person name="Kang J."/>
        </authorList>
    </citation>
    <scope>NUCLEOTIDE SEQUENCE [LARGE SCALE GENOMIC DNA]</scope>
    <source>
        <strain evidence="4 5">DCY120</strain>
    </source>
</reference>
<feature type="transmembrane region" description="Helical" evidence="1">
    <location>
        <begin position="301"/>
        <end position="323"/>
    </location>
</feature>
<dbReference type="Pfam" id="PF11797">
    <property type="entry name" value="WxLIP_HBD"/>
    <property type="match status" value="1"/>
</dbReference>
<dbReference type="Pfam" id="PF06030">
    <property type="entry name" value="WxLIP_PGBD"/>
    <property type="match status" value="1"/>
</dbReference>
<dbReference type="Proteomes" id="UP000563523">
    <property type="component" value="Unassembled WGS sequence"/>
</dbReference>
<dbReference type="AlphaFoldDB" id="A0A850R1K6"/>